<dbReference type="RefSeq" id="WP_141199927.1">
    <property type="nucleotide sequence ID" value="NZ_CP041186.1"/>
</dbReference>
<dbReference type="Proteomes" id="UP000315995">
    <property type="component" value="Chromosome"/>
</dbReference>
<sequence>MRPVYRDFLDDSVGYEPFHTTINRAFREWKNDEPIIDDLVCVPGEPVDETSELILSYTAQHSRDFDFYESMASFLRECKLRKPEEIHDLAAVIWNDQDNRSLRGNASVTRALIGALYAHDFVAREDDNPYANNLLWSLVCAFEDIDYLDDFDPRTDGQIGRVIDQTSRNLKDRRH</sequence>
<protein>
    <submittedName>
        <fullName evidence="1">Uncharacterized protein</fullName>
    </submittedName>
</protein>
<reference evidence="1 2" key="1">
    <citation type="submission" date="2019-06" db="EMBL/GenBank/DDBJ databases">
        <title>Persicimonas caeni gen. nov., sp. nov., a predatory bacterium isolated from solar saltern.</title>
        <authorList>
            <person name="Wang S."/>
        </authorList>
    </citation>
    <scope>NUCLEOTIDE SEQUENCE [LARGE SCALE GENOMIC DNA]</scope>
    <source>
        <strain evidence="1 2">YN101</strain>
    </source>
</reference>
<organism evidence="1 2">
    <name type="scientific">Persicimonas caeni</name>
    <dbReference type="NCBI Taxonomy" id="2292766"/>
    <lineage>
        <taxon>Bacteria</taxon>
        <taxon>Deltaproteobacteria</taxon>
        <taxon>Bradymonadales</taxon>
        <taxon>Bradymonadaceae</taxon>
        <taxon>Persicimonas</taxon>
    </lineage>
</organism>
<evidence type="ECO:0000313" key="2">
    <source>
        <dbReference type="Proteomes" id="UP000315995"/>
    </source>
</evidence>
<proteinExistence type="predicted"/>
<accession>A0A5B8Y9N5</accession>
<dbReference type="EMBL" id="CP041186">
    <property type="protein sequence ID" value="QDG53471.1"/>
    <property type="molecule type" value="Genomic_DNA"/>
</dbReference>
<evidence type="ECO:0000313" key="1">
    <source>
        <dbReference type="EMBL" id="QDG53471.1"/>
    </source>
</evidence>
<accession>A0A4Y6PYS1</accession>
<name>A0A4Y6PYS1_PERCE</name>
<dbReference type="AlphaFoldDB" id="A0A4Y6PYS1"/>
<gene>
    <name evidence="1" type="ORF">FIV42_22815</name>
</gene>
<keyword evidence="2" id="KW-1185">Reference proteome</keyword>